<dbReference type="PIRSF" id="PIRSF012608">
    <property type="entry name" value="UCP012608"/>
    <property type="match status" value="1"/>
</dbReference>
<dbReference type="InterPro" id="IPR011200">
    <property type="entry name" value="UCP012608"/>
</dbReference>
<evidence type="ECO:0000313" key="2">
    <source>
        <dbReference type="Proteomes" id="UP000253345"/>
    </source>
</evidence>
<keyword evidence="2" id="KW-1185">Reference proteome</keyword>
<dbReference type="Proteomes" id="UP000253345">
    <property type="component" value="Unassembled WGS sequence"/>
</dbReference>
<dbReference type="Pfam" id="PF10094">
    <property type="entry name" value="DUF2332"/>
    <property type="match status" value="1"/>
</dbReference>
<sequence>MSGWQDAFALQTRACRELGSGLTARVCEALTRIIAADQGPVGRRVKTWQGDPRPGADSVPLRLCGALHALVLSDRAPKLAQAYAMGGGAHLDQEIRDAVQSHDRYILEWLELPPQTNEVARSGPIIAAAWFLGNQTPGVTYDALELGASAGLNLNFPHYSLADDDGFQPALAGDGISDVRLVPRWQGASPAPQPLTIASARGVDLNPLDPGRDGFRLMAYVWADQRDRLGRLRSALAIAGGHRPALDQGDAADWLEAQLAPPATHGRLVYHTVAAQYFPDATRARIEKALLAAGQQASAERPLAHFSMEGDGGDGAALRLRLWRGGPVREWDLGRADFHGRWIDWTPREIG</sequence>
<accession>A0A368ZC40</accession>
<dbReference type="AlphaFoldDB" id="A0A368ZC40"/>
<dbReference type="EMBL" id="QPJL01000001">
    <property type="protein sequence ID" value="RCW88747.1"/>
    <property type="molecule type" value="Genomic_DNA"/>
</dbReference>
<gene>
    <name evidence="1" type="ORF">DFP89_101183</name>
</gene>
<protein>
    <recommendedName>
        <fullName evidence="3">DUF2332 family protein</fullName>
    </recommendedName>
</protein>
<proteinExistence type="predicted"/>
<name>A0A368ZC40_9RHOB</name>
<evidence type="ECO:0000313" key="1">
    <source>
        <dbReference type="EMBL" id="RCW88747.1"/>
    </source>
</evidence>
<dbReference type="OrthoDB" id="7666987at2"/>
<organism evidence="1 2">
    <name type="scientific">Paracoccus lutimaris</name>
    <dbReference type="NCBI Taxonomy" id="1490030"/>
    <lineage>
        <taxon>Bacteria</taxon>
        <taxon>Pseudomonadati</taxon>
        <taxon>Pseudomonadota</taxon>
        <taxon>Alphaproteobacteria</taxon>
        <taxon>Rhodobacterales</taxon>
        <taxon>Paracoccaceae</taxon>
        <taxon>Paracoccus</taxon>
    </lineage>
</organism>
<reference evidence="1 2" key="1">
    <citation type="submission" date="2018-07" db="EMBL/GenBank/DDBJ databases">
        <title>Genomic Encyclopedia of Type Strains, Phase III (KMG-III): the genomes of soil and plant-associated and newly described type strains.</title>
        <authorList>
            <person name="Whitman W."/>
        </authorList>
    </citation>
    <scope>NUCLEOTIDE SEQUENCE [LARGE SCALE GENOMIC DNA]</scope>
    <source>
        <strain evidence="1 2">CECT 8525</strain>
    </source>
</reference>
<evidence type="ECO:0008006" key="3">
    <source>
        <dbReference type="Google" id="ProtNLM"/>
    </source>
</evidence>
<dbReference type="RefSeq" id="WP_114347500.1">
    <property type="nucleotide sequence ID" value="NZ_QPJL01000001.1"/>
</dbReference>
<comment type="caution">
    <text evidence="1">The sequence shown here is derived from an EMBL/GenBank/DDBJ whole genome shotgun (WGS) entry which is preliminary data.</text>
</comment>